<protein>
    <submittedName>
        <fullName evidence="1">Uncharacterized protein</fullName>
    </submittedName>
</protein>
<evidence type="ECO:0000313" key="1">
    <source>
        <dbReference type="EMBL" id="MDP4535666.1"/>
    </source>
</evidence>
<name>A0ABT9GX86_9GAMM</name>
<keyword evidence="2" id="KW-1185">Reference proteome</keyword>
<organism evidence="1 2">
    <name type="scientific">Alkalimonas collagenimarina</name>
    <dbReference type="NCBI Taxonomy" id="400390"/>
    <lineage>
        <taxon>Bacteria</taxon>
        <taxon>Pseudomonadati</taxon>
        <taxon>Pseudomonadota</taxon>
        <taxon>Gammaproteobacteria</taxon>
        <taxon>Alkalimonas</taxon>
    </lineage>
</organism>
<sequence length="50" mass="5576">MQGMLLATIYLSVLGTPFYAFFTSIAVQNLKRLLLVSASVMELQPDNQLQ</sequence>
<dbReference type="EMBL" id="JAUZVZ010000006">
    <property type="protein sequence ID" value="MDP4535666.1"/>
    <property type="molecule type" value="Genomic_DNA"/>
</dbReference>
<proteinExistence type="predicted"/>
<reference evidence="1 2" key="1">
    <citation type="submission" date="2023-08" db="EMBL/GenBank/DDBJ databases">
        <authorList>
            <person name="Joshi A."/>
            <person name="Thite S."/>
        </authorList>
    </citation>
    <scope>NUCLEOTIDE SEQUENCE [LARGE SCALE GENOMIC DNA]</scope>
    <source>
        <strain evidence="1 2">AC40</strain>
    </source>
</reference>
<gene>
    <name evidence="1" type="ORF">Q3O60_05665</name>
</gene>
<dbReference type="Proteomes" id="UP001231616">
    <property type="component" value="Unassembled WGS sequence"/>
</dbReference>
<evidence type="ECO:0000313" key="2">
    <source>
        <dbReference type="Proteomes" id="UP001231616"/>
    </source>
</evidence>
<accession>A0ABT9GX86</accession>
<dbReference type="RefSeq" id="WP_305892930.1">
    <property type="nucleotide sequence ID" value="NZ_JAUZVZ010000006.1"/>
</dbReference>
<comment type="caution">
    <text evidence="1">The sequence shown here is derived from an EMBL/GenBank/DDBJ whole genome shotgun (WGS) entry which is preliminary data.</text>
</comment>